<dbReference type="EMBL" id="JAHHZF010000005">
    <property type="protein sequence ID" value="MBT9290127.1"/>
    <property type="molecule type" value="Genomic_DNA"/>
</dbReference>
<keyword evidence="3" id="KW-0328">Glycosyltransferase</keyword>
<evidence type="ECO:0000256" key="6">
    <source>
        <dbReference type="ARBA" id="ARBA00047597"/>
    </source>
</evidence>
<dbReference type="RefSeq" id="WP_261968737.1">
    <property type="nucleotide sequence ID" value="NZ_JAHHZF010000005.1"/>
</dbReference>
<dbReference type="InterPro" id="IPR000768">
    <property type="entry name" value="ART"/>
</dbReference>
<evidence type="ECO:0000256" key="2">
    <source>
        <dbReference type="ARBA" id="ARBA00012031"/>
    </source>
</evidence>
<sequence length="186" mass="21006">MFQHAFNRLLGSERCQELLDRPDIKDGIGDLSTWERLAIYVYTTTEGYHLEINRALRSGRCPGHIQIVANCLSSALSKLPPYSGVTYRGMNMRLEERRQLFARPEVTLYGFTSTTTTLAAIDGFKGNTQLIVYGLSGRLIEYYTSMPGENEVLFAPGARFRVERAIYEEDGDGALFELRELVGHVD</sequence>
<dbReference type="GO" id="GO:0016779">
    <property type="term" value="F:nucleotidyltransferase activity"/>
    <property type="evidence" value="ECO:0007669"/>
    <property type="project" value="UniProtKB-KW"/>
</dbReference>
<name>A0A947D8F6_9HYPH</name>
<comment type="similarity">
    <text evidence="1">Belongs to the Arg-specific ADP-ribosyltransferase family.</text>
</comment>
<dbReference type="GO" id="GO:0106274">
    <property type="term" value="F:NAD+-protein-arginine ADP-ribosyltransferase activity"/>
    <property type="evidence" value="ECO:0007669"/>
    <property type="project" value="UniProtKB-EC"/>
</dbReference>
<dbReference type="Proteomes" id="UP000766595">
    <property type="component" value="Unassembled WGS sequence"/>
</dbReference>
<reference evidence="7 8" key="1">
    <citation type="submission" date="2021-06" db="EMBL/GenBank/DDBJ databases">
        <authorList>
            <person name="Grouzdev D.S."/>
            <person name="Koziaeva V."/>
        </authorList>
    </citation>
    <scope>NUCLEOTIDE SEQUENCE [LARGE SCALE GENOMIC DNA]</scope>
    <source>
        <strain evidence="7 8">22</strain>
    </source>
</reference>
<dbReference type="SUPFAM" id="SSF56399">
    <property type="entry name" value="ADP-ribosylation"/>
    <property type="match status" value="1"/>
</dbReference>
<keyword evidence="5" id="KW-0548">Nucleotidyltransferase</keyword>
<dbReference type="AlphaFoldDB" id="A0A947D8F6"/>
<gene>
    <name evidence="7" type="ORF">KL771_11710</name>
</gene>
<dbReference type="EC" id="2.4.2.31" evidence="2"/>
<evidence type="ECO:0000313" key="8">
    <source>
        <dbReference type="Proteomes" id="UP000766595"/>
    </source>
</evidence>
<evidence type="ECO:0000313" key="7">
    <source>
        <dbReference type="EMBL" id="MBT9290127.1"/>
    </source>
</evidence>
<proteinExistence type="inferred from homology"/>
<dbReference type="Pfam" id="PF01129">
    <property type="entry name" value="ART"/>
    <property type="match status" value="1"/>
</dbReference>
<comment type="caution">
    <text evidence="7">The sequence shown here is derived from an EMBL/GenBank/DDBJ whole genome shotgun (WGS) entry which is preliminary data.</text>
</comment>
<dbReference type="Gene3D" id="3.90.176.10">
    <property type="entry name" value="Toxin ADP-ribosyltransferase, Chain A, domain 1"/>
    <property type="match status" value="1"/>
</dbReference>
<evidence type="ECO:0000256" key="5">
    <source>
        <dbReference type="ARBA" id="ARBA00022695"/>
    </source>
</evidence>
<evidence type="ECO:0000256" key="4">
    <source>
        <dbReference type="ARBA" id="ARBA00022679"/>
    </source>
</evidence>
<evidence type="ECO:0000256" key="1">
    <source>
        <dbReference type="ARBA" id="ARBA00009558"/>
    </source>
</evidence>
<organism evidence="7 8">
    <name type="scientific">Prosthecodimorpha staleyi</name>
    <dbReference type="NCBI Taxonomy" id="2840188"/>
    <lineage>
        <taxon>Bacteria</taxon>
        <taxon>Pseudomonadati</taxon>
        <taxon>Pseudomonadota</taxon>
        <taxon>Alphaproteobacteria</taxon>
        <taxon>Hyphomicrobiales</taxon>
        <taxon>Ancalomicrobiaceae</taxon>
        <taxon>Prosthecodimorpha</taxon>
    </lineage>
</organism>
<dbReference type="PROSITE" id="PS51996">
    <property type="entry name" value="TR_MART"/>
    <property type="match status" value="1"/>
</dbReference>
<comment type="catalytic activity">
    <reaction evidence="6">
        <text>L-arginyl-[protein] + NAD(+) = N(omega)-(ADP-D-ribosyl)-L-arginyl-[protein] + nicotinamide + H(+)</text>
        <dbReference type="Rhea" id="RHEA:19149"/>
        <dbReference type="Rhea" id="RHEA-COMP:10532"/>
        <dbReference type="Rhea" id="RHEA-COMP:15087"/>
        <dbReference type="ChEBI" id="CHEBI:15378"/>
        <dbReference type="ChEBI" id="CHEBI:17154"/>
        <dbReference type="ChEBI" id="CHEBI:29965"/>
        <dbReference type="ChEBI" id="CHEBI:57540"/>
        <dbReference type="ChEBI" id="CHEBI:142554"/>
        <dbReference type="EC" id="2.4.2.31"/>
    </reaction>
</comment>
<protein>
    <recommendedName>
        <fullName evidence="2">NAD(+)--protein-arginine ADP-ribosyltransferase</fullName>
        <ecNumber evidence="2">2.4.2.31</ecNumber>
    </recommendedName>
</protein>
<keyword evidence="4" id="KW-0808">Transferase</keyword>
<evidence type="ECO:0000256" key="3">
    <source>
        <dbReference type="ARBA" id="ARBA00022676"/>
    </source>
</evidence>
<accession>A0A947D8F6</accession>
<keyword evidence="8" id="KW-1185">Reference proteome</keyword>